<dbReference type="InterPro" id="IPR036161">
    <property type="entry name" value="RPB6/omega-like_sf"/>
</dbReference>
<dbReference type="Gene3D" id="3.90.940.10">
    <property type="match status" value="1"/>
</dbReference>
<dbReference type="SUPFAM" id="SSF63562">
    <property type="entry name" value="RPB6/omega subunit-like"/>
    <property type="match status" value="1"/>
</dbReference>
<comment type="subunit">
    <text evidence="11">The RNAP catalytic core consists of 2 alpha, 1 beta, 1 beta' and 1 omega subunit. When a sigma factor is associated with the core the holoenzyme is formed, which can initiate transcription.</text>
</comment>
<comment type="caution">
    <text evidence="13">The sequence shown here is derived from an EMBL/GenBank/DDBJ whole genome shotgun (WGS) entry which is preliminary data.</text>
</comment>
<dbReference type="SMART" id="SM01409">
    <property type="entry name" value="RNA_pol_Rpb6"/>
    <property type="match status" value="1"/>
</dbReference>
<name>A0A841C6I6_9LACT</name>
<dbReference type="EC" id="2.7.7.6" evidence="2 11"/>
<evidence type="ECO:0000256" key="10">
    <source>
        <dbReference type="ARBA" id="ARBA00048552"/>
    </source>
</evidence>
<evidence type="ECO:0000256" key="8">
    <source>
        <dbReference type="ARBA" id="ARBA00024694"/>
    </source>
</evidence>
<dbReference type="GO" id="GO:0000428">
    <property type="term" value="C:DNA-directed RNA polymerase complex"/>
    <property type="evidence" value="ECO:0007669"/>
    <property type="project" value="UniProtKB-KW"/>
</dbReference>
<dbReference type="NCBIfam" id="TIGR00690">
    <property type="entry name" value="rpoZ"/>
    <property type="match status" value="1"/>
</dbReference>
<dbReference type="InterPro" id="IPR006110">
    <property type="entry name" value="Pol_omega/Rpo6/RPB6"/>
</dbReference>
<dbReference type="AlphaFoldDB" id="A0A841C6I6"/>
<comment type="function">
    <text evidence="8 11">Promotes RNA polymerase assembly. Latches the N- and C-terminal regions of the beta' subunit thereby facilitating its interaction with the beta and alpha subunits.</text>
</comment>
<evidence type="ECO:0000313" key="14">
    <source>
        <dbReference type="Proteomes" id="UP000562464"/>
    </source>
</evidence>
<sequence>MMLRPSIDALLNRVDSKYSLVVLEAKRAHELRAGGQPTMEFKSAKATLRALEEIEAGTVTIHPNADLKRQTLAQKEEVLHLYKMEEERRIKELIAQEEREEESKSRGNKSETAKEK</sequence>
<keyword evidence="5 11" id="KW-0808">Transferase</keyword>
<evidence type="ECO:0000256" key="12">
    <source>
        <dbReference type="SAM" id="MobiDB-lite"/>
    </source>
</evidence>
<feature type="region of interest" description="Disordered" evidence="12">
    <location>
        <begin position="93"/>
        <end position="116"/>
    </location>
</feature>
<evidence type="ECO:0000256" key="4">
    <source>
        <dbReference type="ARBA" id="ARBA00022478"/>
    </source>
</evidence>
<accession>A0A841C6I6</accession>
<evidence type="ECO:0000256" key="6">
    <source>
        <dbReference type="ARBA" id="ARBA00022695"/>
    </source>
</evidence>
<dbReference type="Pfam" id="PF01192">
    <property type="entry name" value="RNA_pol_Rpb6"/>
    <property type="match status" value="1"/>
</dbReference>
<reference evidence="13 14" key="1">
    <citation type="submission" date="2020-08" db="EMBL/GenBank/DDBJ databases">
        <title>Genomic Encyclopedia of Type Strains, Phase IV (KMG-IV): sequencing the most valuable type-strain genomes for metagenomic binning, comparative biology and taxonomic classification.</title>
        <authorList>
            <person name="Goeker M."/>
        </authorList>
    </citation>
    <scope>NUCLEOTIDE SEQUENCE [LARGE SCALE GENOMIC DNA]</scope>
    <source>
        <strain evidence="13 14">DSM 14925</strain>
    </source>
</reference>
<keyword evidence="7 11" id="KW-0804">Transcription</keyword>
<comment type="catalytic activity">
    <reaction evidence="10 11">
        <text>RNA(n) + a ribonucleoside 5'-triphosphate = RNA(n+1) + diphosphate</text>
        <dbReference type="Rhea" id="RHEA:21248"/>
        <dbReference type="Rhea" id="RHEA-COMP:14527"/>
        <dbReference type="Rhea" id="RHEA-COMP:17342"/>
        <dbReference type="ChEBI" id="CHEBI:33019"/>
        <dbReference type="ChEBI" id="CHEBI:61557"/>
        <dbReference type="ChEBI" id="CHEBI:140395"/>
        <dbReference type="EC" id="2.7.7.6"/>
    </reaction>
</comment>
<evidence type="ECO:0000256" key="11">
    <source>
        <dbReference type="HAMAP-Rule" id="MF_00366"/>
    </source>
</evidence>
<comment type="similarity">
    <text evidence="1 11">Belongs to the RNA polymerase subunit omega family.</text>
</comment>
<evidence type="ECO:0000256" key="1">
    <source>
        <dbReference type="ARBA" id="ARBA00006711"/>
    </source>
</evidence>
<organism evidence="13 14">
    <name type="scientific">Lactovum miscens</name>
    <dbReference type="NCBI Taxonomy" id="190387"/>
    <lineage>
        <taxon>Bacteria</taxon>
        <taxon>Bacillati</taxon>
        <taxon>Bacillota</taxon>
        <taxon>Bacilli</taxon>
        <taxon>Lactobacillales</taxon>
        <taxon>Streptococcaceae</taxon>
        <taxon>Lactovum</taxon>
    </lineage>
</organism>
<dbReference type="Proteomes" id="UP000562464">
    <property type="component" value="Unassembled WGS sequence"/>
</dbReference>
<evidence type="ECO:0000256" key="2">
    <source>
        <dbReference type="ARBA" id="ARBA00012418"/>
    </source>
</evidence>
<dbReference type="HAMAP" id="MF_00366">
    <property type="entry name" value="RNApol_bact_RpoZ"/>
    <property type="match status" value="1"/>
</dbReference>
<evidence type="ECO:0000256" key="7">
    <source>
        <dbReference type="ARBA" id="ARBA00023163"/>
    </source>
</evidence>
<dbReference type="InterPro" id="IPR003716">
    <property type="entry name" value="DNA-dir_RNA_pol_omega"/>
</dbReference>
<keyword evidence="6 11" id="KW-0548">Nucleotidyltransferase</keyword>
<proteinExistence type="inferred from homology"/>
<keyword evidence="4 11" id="KW-0240">DNA-directed RNA polymerase</keyword>
<gene>
    <name evidence="11" type="primary">rpoZ</name>
    <name evidence="13" type="ORF">HNQ37_000029</name>
</gene>
<evidence type="ECO:0000256" key="5">
    <source>
        <dbReference type="ARBA" id="ARBA00022679"/>
    </source>
</evidence>
<dbReference type="EMBL" id="JACHHV010000001">
    <property type="protein sequence ID" value="MBB5887161.1"/>
    <property type="molecule type" value="Genomic_DNA"/>
</dbReference>
<keyword evidence="14" id="KW-1185">Reference proteome</keyword>
<evidence type="ECO:0000256" key="3">
    <source>
        <dbReference type="ARBA" id="ARBA00013725"/>
    </source>
</evidence>
<dbReference type="GO" id="GO:0006351">
    <property type="term" value="P:DNA-templated transcription"/>
    <property type="evidence" value="ECO:0007669"/>
    <property type="project" value="UniProtKB-UniRule"/>
</dbReference>
<evidence type="ECO:0000313" key="13">
    <source>
        <dbReference type="EMBL" id="MBB5887161.1"/>
    </source>
</evidence>
<dbReference type="RefSeq" id="WP_246415523.1">
    <property type="nucleotide sequence ID" value="NZ_DASWOY010000012.1"/>
</dbReference>
<dbReference type="PANTHER" id="PTHR34476">
    <property type="entry name" value="DNA-DIRECTED RNA POLYMERASE SUBUNIT OMEGA"/>
    <property type="match status" value="1"/>
</dbReference>
<dbReference type="GO" id="GO:0003677">
    <property type="term" value="F:DNA binding"/>
    <property type="evidence" value="ECO:0007669"/>
    <property type="project" value="UniProtKB-UniRule"/>
</dbReference>
<dbReference type="PANTHER" id="PTHR34476:SF1">
    <property type="entry name" value="DNA-DIRECTED RNA POLYMERASE SUBUNIT OMEGA"/>
    <property type="match status" value="1"/>
</dbReference>
<protein>
    <recommendedName>
        <fullName evidence="3 11">DNA-directed RNA polymerase subunit omega</fullName>
        <shortName evidence="11">RNAP omega subunit</shortName>
        <ecNumber evidence="2 11">2.7.7.6</ecNumber>
    </recommendedName>
    <alternativeName>
        <fullName evidence="11">RNA polymerase omega subunit</fullName>
    </alternativeName>
    <alternativeName>
        <fullName evidence="9 11">Transcriptase subunit omega</fullName>
    </alternativeName>
</protein>
<evidence type="ECO:0000256" key="9">
    <source>
        <dbReference type="ARBA" id="ARBA00029924"/>
    </source>
</evidence>
<dbReference type="GO" id="GO:0003899">
    <property type="term" value="F:DNA-directed RNA polymerase activity"/>
    <property type="evidence" value="ECO:0007669"/>
    <property type="project" value="UniProtKB-UniRule"/>
</dbReference>